<dbReference type="RefSeq" id="WP_257786991.1">
    <property type="nucleotide sequence ID" value="NZ_CAXOVT010000009.1"/>
</dbReference>
<evidence type="ECO:0000313" key="1">
    <source>
        <dbReference type="EMBL" id="MBB5141759.1"/>
    </source>
</evidence>
<accession>A0AB34Z5A9</accession>
<dbReference type="EMBL" id="JACHGM010000010">
    <property type="protein sequence ID" value="MBB5141759.1"/>
    <property type="molecule type" value="Genomic_DNA"/>
</dbReference>
<evidence type="ECO:0000313" key="2">
    <source>
        <dbReference type="Proteomes" id="UP000529652"/>
    </source>
</evidence>
<dbReference type="Proteomes" id="UP000529652">
    <property type="component" value="Unassembled WGS sequence"/>
</dbReference>
<reference evidence="1 2" key="1">
    <citation type="submission" date="2020-08" db="EMBL/GenBank/DDBJ databases">
        <title>Genomic Encyclopedia of Type Strains, Phase IV (KMG-IV): sequencing the most valuable type-strain genomes for metagenomic binning, comparative biology and taxonomic classification.</title>
        <authorList>
            <person name="Goeker M."/>
        </authorList>
    </citation>
    <scope>NUCLEOTIDE SEQUENCE [LARGE SCALE GENOMIC DNA]</scope>
    <source>
        <strain evidence="1 2">DSM 10508</strain>
    </source>
</reference>
<gene>
    <name evidence="1" type="ORF">HNP63_001180</name>
</gene>
<proteinExistence type="predicted"/>
<name>A0AB34Z5A9_BORAF</name>
<dbReference type="AlphaFoldDB" id="A0AB34Z5A9"/>
<organism evidence="1 2">
    <name type="scientific">Borreliella afzelii</name>
    <name type="common">Borrelia afzelii</name>
    <dbReference type="NCBI Taxonomy" id="29518"/>
    <lineage>
        <taxon>Bacteria</taxon>
        <taxon>Pseudomonadati</taxon>
        <taxon>Spirochaetota</taxon>
        <taxon>Spirochaetia</taxon>
        <taxon>Spirochaetales</taxon>
        <taxon>Borreliaceae</taxon>
        <taxon>Borreliella</taxon>
    </lineage>
</organism>
<comment type="caution">
    <text evidence="1">The sequence shown here is derived from an EMBL/GenBank/DDBJ whole genome shotgun (WGS) entry which is preliminary data.</text>
</comment>
<protein>
    <submittedName>
        <fullName evidence="1">Uncharacterized protein</fullName>
    </submittedName>
</protein>
<sequence>MKNIIMSSVFAILFLALMHSAFTLLKNNNSKIIKLIRNEFLK</sequence>